<reference evidence="9 10" key="1">
    <citation type="submission" date="2020-11" db="EMBL/GenBank/DDBJ databases">
        <title>Sulfur oxidizing isolate from Hospital Hole Sinkhole.</title>
        <authorList>
            <person name="Scott K.M."/>
        </authorList>
    </citation>
    <scope>NUCLEOTIDE SEQUENCE [LARGE SCALE GENOMIC DNA]</scope>
    <source>
        <strain evidence="9 10">HH1</strain>
    </source>
</reference>
<evidence type="ECO:0000256" key="8">
    <source>
        <dbReference type="SAM" id="SignalP"/>
    </source>
</evidence>
<evidence type="ECO:0000256" key="4">
    <source>
        <dbReference type="ARBA" id="ARBA00022692"/>
    </source>
</evidence>
<dbReference type="Proteomes" id="UP001193680">
    <property type="component" value="Unassembled WGS sequence"/>
</dbReference>
<evidence type="ECO:0000256" key="2">
    <source>
        <dbReference type="ARBA" id="ARBA00008163"/>
    </source>
</evidence>
<dbReference type="EMBL" id="JACBGI020000013">
    <property type="protein sequence ID" value="MBF6058191.1"/>
    <property type="molecule type" value="Genomic_DNA"/>
</dbReference>
<organism evidence="9 10">
    <name type="scientific">Thiomicrorhabdus heinhorstiae</name>
    <dbReference type="NCBI Taxonomy" id="2748010"/>
    <lineage>
        <taxon>Bacteria</taxon>
        <taxon>Pseudomonadati</taxon>
        <taxon>Pseudomonadota</taxon>
        <taxon>Gammaproteobacteria</taxon>
        <taxon>Thiotrichales</taxon>
        <taxon>Piscirickettsiaceae</taxon>
        <taxon>Thiomicrorhabdus</taxon>
    </lineage>
</organism>
<name>A0ABS0BZB8_9GAMM</name>
<gene>
    <name evidence="9" type="ORF">H8792_007545</name>
</gene>
<protein>
    <submittedName>
        <fullName evidence="9">Outer membrane protein transport protein</fullName>
    </submittedName>
</protein>
<dbReference type="InterPro" id="IPR005017">
    <property type="entry name" value="OMPP1/FadL/TodX"/>
</dbReference>
<keyword evidence="3" id="KW-1134">Transmembrane beta strand</keyword>
<feature type="signal peptide" evidence="8">
    <location>
        <begin position="1"/>
        <end position="24"/>
    </location>
</feature>
<keyword evidence="10" id="KW-1185">Reference proteome</keyword>
<dbReference type="SUPFAM" id="SSF56935">
    <property type="entry name" value="Porins"/>
    <property type="match status" value="1"/>
</dbReference>
<feature type="chain" id="PRO_5046698190" evidence="8">
    <location>
        <begin position="25"/>
        <end position="451"/>
    </location>
</feature>
<comment type="caution">
    <text evidence="9">The sequence shown here is derived from an EMBL/GenBank/DDBJ whole genome shotgun (WGS) entry which is preliminary data.</text>
</comment>
<dbReference type="PANTHER" id="PTHR35093">
    <property type="entry name" value="OUTER MEMBRANE PROTEIN NMB0088-RELATED"/>
    <property type="match status" value="1"/>
</dbReference>
<evidence type="ECO:0000256" key="6">
    <source>
        <dbReference type="ARBA" id="ARBA00023136"/>
    </source>
</evidence>
<evidence type="ECO:0000256" key="5">
    <source>
        <dbReference type="ARBA" id="ARBA00022729"/>
    </source>
</evidence>
<keyword evidence="4" id="KW-0812">Transmembrane</keyword>
<comment type="similarity">
    <text evidence="2">Belongs to the OmpP1/FadL family.</text>
</comment>
<keyword evidence="7" id="KW-0998">Cell outer membrane</keyword>
<sequence>MRKTKLALALSFAAAGVFSTNAMATNGTNMIAVGAQSAATGGTGVAGYFGAENVIINPALIGKGDGTEFTFGGTLFAPDVKTKNNTVSSVFQAFGFTADDASGNSKADLFVVPSVSFATRINQTMSFGIGMFGTSGMGVDYRTNDGLFNAQSQLQIMRFVPTLTFNSRDRKMAVGISPILQYGALDINYRTNDNAIAEAQGNVTADGNETQHGSGMATDLGVGYTIGTYFDLGKNLTFGLAYQSPISMKYNGQLSTAGQGFNLVFGDELEQPAEIKAGVSYGTKRFMVNADVKQVQWGEAAGYKDYGWENQMVYALGMKLMGKNSWIGFGYNYGKNPIKEQAAASYTTDYKGAATNMFNNTFFPATVEEHFTIGGGFNISKNASLEGAFVYTPKVKTTVDTSAVSQAFAYDGAIAQGMGPGTADGLASGVKSSSTTEHSQMGLTMQMKYHF</sequence>
<evidence type="ECO:0000313" key="10">
    <source>
        <dbReference type="Proteomes" id="UP001193680"/>
    </source>
</evidence>
<keyword evidence="5 8" id="KW-0732">Signal</keyword>
<accession>A0ABS0BZB8</accession>
<dbReference type="PANTHER" id="PTHR35093:SF8">
    <property type="entry name" value="OUTER MEMBRANE PROTEIN NMB0088-RELATED"/>
    <property type="match status" value="1"/>
</dbReference>
<keyword evidence="6" id="KW-0472">Membrane</keyword>
<evidence type="ECO:0000256" key="3">
    <source>
        <dbReference type="ARBA" id="ARBA00022452"/>
    </source>
</evidence>
<dbReference type="RefSeq" id="WP_185978336.1">
    <property type="nucleotide sequence ID" value="NZ_JACBGI020000013.1"/>
</dbReference>
<comment type="subcellular location">
    <subcellularLocation>
        <location evidence="1">Cell outer membrane</location>
        <topology evidence="1">Multi-pass membrane protein</topology>
    </subcellularLocation>
</comment>
<proteinExistence type="inferred from homology"/>
<dbReference type="Gene3D" id="2.40.160.60">
    <property type="entry name" value="Outer membrane protein transport protein (OMPP1/FadL/TodX)"/>
    <property type="match status" value="1"/>
</dbReference>
<evidence type="ECO:0000313" key="9">
    <source>
        <dbReference type="EMBL" id="MBF6058191.1"/>
    </source>
</evidence>
<evidence type="ECO:0000256" key="1">
    <source>
        <dbReference type="ARBA" id="ARBA00004571"/>
    </source>
</evidence>
<dbReference type="Pfam" id="PF03349">
    <property type="entry name" value="Toluene_X"/>
    <property type="match status" value="1"/>
</dbReference>
<evidence type="ECO:0000256" key="7">
    <source>
        <dbReference type="ARBA" id="ARBA00023237"/>
    </source>
</evidence>